<dbReference type="Gene3D" id="2.60.40.2340">
    <property type="match status" value="1"/>
</dbReference>
<organism evidence="2 3">
    <name type="scientific">Gelidibacter pelagius</name>
    <dbReference type="NCBI Taxonomy" id="2819985"/>
    <lineage>
        <taxon>Bacteria</taxon>
        <taxon>Pseudomonadati</taxon>
        <taxon>Bacteroidota</taxon>
        <taxon>Flavobacteriia</taxon>
        <taxon>Flavobacteriales</taxon>
        <taxon>Flavobacteriaceae</taxon>
        <taxon>Gelidibacter</taxon>
    </lineage>
</organism>
<dbReference type="PROSITE" id="PS51257">
    <property type="entry name" value="PROKAR_LIPOPROTEIN"/>
    <property type="match status" value="1"/>
</dbReference>
<evidence type="ECO:0000256" key="1">
    <source>
        <dbReference type="SAM" id="SignalP"/>
    </source>
</evidence>
<evidence type="ECO:0000313" key="2">
    <source>
        <dbReference type="EMBL" id="MBO3096837.1"/>
    </source>
</evidence>
<feature type="signal peptide" evidence="1">
    <location>
        <begin position="1"/>
        <end position="18"/>
    </location>
</feature>
<keyword evidence="1" id="KW-0732">Signal</keyword>
<evidence type="ECO:0000313" key="3">
    <source>
        <dbReference type="Proteomes" id="UP000681315"/>
    </source>
</evidence>
<accession>A0ABS3SMB7</accession>
<feature type="chain" id="PRO_5045992311" evidence="1">
    <location>
        <begin position="19"/>
        <end position="486"/>
    </location>
</feature>
<gene>
    <name evidence="2" type="ORF">J4051_01045</name>
</gene>
<protein>
    <submittedName>
        <fullName evidence="2">Uncharacterized protein</fullName>
    </submittedName>
</protein>
<sequence>MKKTLKHFFALTAIFSLAVSCSSDDDATDPVLPAEVGMTSFGFYANDNSGVLLSDYVIENITSTEISISLPNETDLSSLVASFTTTEGDVVKVGSIVQVSGTTANDFSAAVEYLVTEGTTNKIYTVSVGKMASSVWSLFSSYTEDDISDISLRINPSNSLPYIAYISQRESPDDRKMNLINYDGTTWSRIGAKDFSNFRARSVDLEFNSTGTPYVSFMEDTDIKEASVMAYESGSWDYVGGVPYTGTKAGDNTLAITSDNTIYGFYVHDERDDDRRSVFSKTFSGGAWSDLTITGRTGAARVVKSKVVNDVVYLAALDFGNLQSVSVYKYENGAWTTLADKMKENEENTIYSYDLELDVDQDGNVYLAYAENNGPSTDYQIRVKKYDAEAATWSTLGDLVVTSQVRDFALAVNKFKVPMLLYQNDTKTPVFLPFDNDVNNWGTPVTFAASDASSLKLEVAPNGISYASFLVSNQLSLHKFDSPDNQ</sequence>
<dbReference type="RefSeq" id="WP_208231753.1">
    <property type="nucleotide sequence ID" value="NZ_JAGEVG010000001.1"/>
</dbReference>
<dbReference type="SUPFAM" id="SSF89372">
    <property type="entry name" value="Fucose-specific lectin"/>
    <property type="match status" value="1"/>
</dbReference>
<reference evidence="2 3" key="1">
    <citation type="submission" date="2021-03" db="EMBL/GenBank/DDBJ databases">
        <title>Gelidibacter sp. nov., isolated from costal sediment.</title>
        <authorList>
            <person name="Lun K.-Y."/>
        </authorList>
    </citation>
    <scope>NUCLEOTIDE SEQUENCE [LARGE SCALE GENOMIC DNA]</scope>
    <source>
        <strain evidence="2 3">DF109</strain>
    </source>
</reference>
<proteinExistence type="predicted"/>
<name>A0ABS3SMB7_9FLAO</name>
<comment type="caution">
    <text evidence="2">The sequence shown here is derived from an EMBL/GenBank/DDBJ whole genome shotgun (WGS) entry which is preliminary data.</text>
</comment>
<keyword evidence="3" id="KW-1185">Reference proteome</keyword>
<dbReference type="Proteomes" id="UP000681315">
    <property type="component" value="Unassembled WGS sequence"/>
</dbReference>
<dbReference type="EMBL" id="JAGEVG010000001">
    <property type="protein sequence ID" value="MBO3096837.1"/>
    <property type="molecule type" value="Genomic_DNA"/>
</dbReference>